<organism evidence="2 3">
    <name type="scientific">Drosophila kikkawai</name>
    <name type="common">Fruit fly</name>
    <dbReference type="NCBI Taxonomy" id="30033"/>
    <lineage>
        <taxon>Eukaryota</taxon>
        <taxon>Metazoa</taxon>
        <taxon>Ecdysozoa</taxon>
        <taxon>Arthropoda</taxon>
        <taxon>Hexapoda</taxon>
        <taxon>Insecta</taxon>
        <taxon>Pterygota</taxon>
        <taxon>Neoptera</taxon>
        <taxon>Endopterygota</taxon>
        <taxon>Diptera</taxon>
        <taxon>Brachycera</taxon>
        <taxon>Muscomorpha</taxon>
        <taxon>Ephydroidea</taxon>
        <taxon>Drosophilidae</taxon>
        <taxon>Drosophila</taxon>
        <taxon>Sophophora</taxon>
    </lineage>
</organism>
<proteinExistence type="predicted"/>
<feature type="region of interest" description="Disordered" evidence="1">
    <location>
        <begin position="1"/>
        <end position="80"/>
    </location>
</feature>
<dbReference type="Proteomes" id="UP001652661">
    <property type="component" value="Chromosome X"/>
</dbReference>
<name>A0A6P4II93_DROKI</name>
<sequence>MYTKIVGILGGEQSKEPSEGAPVAEVTEKKETENKEATGNSQSNPEDNEDGLEEQPQPQGSQKRKRSARAPEKSAKRAKK</sequence>
<keyword evidence="2" id="KW-1185">Reference proteome</keyword>
<dbReference type="RefSeq" id="XP_017028667.2">
    <property type="nucleotide sequence ID" value="XM_017173178.2"/>
</dbReference>
<dbReference type="GO" id="GO:0005794">
    <property type="term" value="C:Golgi apparatus"/>
    <property type="evidence" value="ECO:0007669"/>
    <property type="project" value="TreeGrafter"/>
</dbReference>
<evidence type="ECO:0000313" key="3">
    <source>
        <dbReference type="RefSeq" id="XP_017028667.2"/>
    </source>
</evidence>
<dbReference type="GeneID" id="108079000"/>
<feature type="compositionally biased region" description="Basic and acidic residues" evidence="1">
    <location>
        <begin position="26"/>
        <end position="36"/>
    </location>
</feature>
<evidence type="ECO:0000313" key="2">
    <source>
        <dbReference type="Proteomes" id="UP001652661"/>
    </source>
</evidence>
<feature type="compositionally biased region" description="Basic and acidic residues" evidence="1">
    <location>
        <begin position="69"/>
        <end position="80"/>
    </location>
</feature>
<reference evidence="3" key="1">
    <citation type="submission" date="2025-08" db="UniProtKB">
        <authorList>
            <consortium name="RefSeq"/>
        </authorList>
    </citation>
    <scope>IDENTIFICATION</scope>
    <source>
        <strain evidence="3">14028-0561.14</strain>
        <tissue evidence="3">Whole fly</tissue>
    </source>
</reference>
<gene>
    <name evidence="3" type="primary">LOC108079000</name>
</gene>
<accession>A0A6P4II93</accession>
<protein>
    <submittedName>
        <fullName evidence="3">Uncharacterized protein</fullName>
    </submittedName>
</protein>
<evidence type="ECO:0000256" key="1">
    <source>
        <dbReference type="SAM" id="MobiDB-lite"/>
    </source>
</evidence>